<reference evidence="10" key="1">
    <citation type="submission" date="2020-11" db="EMBL/GenBank/DDBJ databases">
        <title>Sequencing the genomes of 1000 actinobacteria strains.</title>
        <authorList>
            <person name="Klenk H.-P."/>
        </authorList>
    </citation>
    <scope>NUCLEOTIDE SEQUENCE</scope>
    <source>
        <strain evidence="10">DSM 45356</strain>
    </source>
</reference>
<dbReference type="PANTHER" id="PTHR43289:SF6">
    <property type="entry name" value="SERINE_THREONINE-PROTEIN KINASE NEKL-3"/>
    <property type="match status" value="1"/>
</dbReference>
<dbReference type="SMART" id="SM00220">
    <property type="entry name" value="S_TKc"/>
    <property type="match status" value="1"/>
</dbReference>
<comment type="caution">
    <text evidence="10">The sequence shown here is derived from an EMBL/GenBank/DDBJ whole genome shotgun (WGS) entry which is preliminary data.</text>
</comment>
<keyword evidence="6" id="KW-0067">ATP-binding</keyword>
<evidence type="ECO:0000256" key="6">
    <source>
        <dbReference type="ARBA" id="ARBA00022840"/>
    </source>
</evidence>
<dbReference type="Gene3D" id="3.30.200.20">
    <property type="entry name" value="Phosphorylase Kinase, domain 1"/>
    <property type="match status" value="1"/>
</dbReference>
<keyword evidence="5" id="KW-0418">Kinase</keyword>
<evidence type="ECO:0000256" key="7">
    <source>
        <dbReference type="SAM" id="MobiDB-lite"/>
    </source>
</evidence>
<dbReference type="EMBL" id="JADOUF010000001">
    <property type="protein sequence ID" value="MBG6140733.1"/>
    <property type="molecule type" value="Genomic_DNA"/>
</dbReference>
<dbReference type="InterPro" id="IPR011009">
    <property type="entry name" value="Kinase-like_dom_sf"/>
</dbReference>
<evidence type="ECO:0000256" key="4">
    <source>
        <dbReference type="ARBA" id="ARBA00022741"/>
    </source>
</evidence>
<evidence type="ECO:0000256" key="5">
    <source>
        <dbReference type="ARBA" id="ARBA00022777"/>
    </source>
</evidence>
<feature type="compositionally biased region" description="Pro residues" evidence="7">
    <location>
        <begin position="409"/>
        <end position="420"/>
    </location>
</feature>
<accession>A0A8J7GHE9</accession>
<evidence type="ECO:0000259" key="9">
    <source>
        <dbReference type="PROSITE" id="PS50011"/>
    </source>
</evidence>
<name>A0A8J7GHE9_9ACTN</name>
<gene>
    <name evidence="10" type="ORF">IW245_006927</name>
</gene>
<organism evidence="10 11">
    <name type="scientific">Longispora fulva</name>
    <dbReference type="NCBI Taxonomy" id="619741"/>
    <lineage>
        <taxon>Bacteria</taxon>
        <taxon>Bacillati</taxon>
        <taxon>Actinomycetota</taxon>
        <taxon>Actinomycetes</taxon>
        <taxon>Micromonosporales</taxon>
        <taxon>Micromonosporaceae</taxon>
        <taxon>Longispora</taxon>
    </lineage>
</organism>
<keyword evidence="8" id="KW-1133">Transmembrane helix</keyword>
<keyword evidence="3" id="KW-0808">Transferase</keyword>
<evidence type="ECO:0000256" key="8">
    <source>
        <dbReference type="SAM" id="Phobius"/>
    </source>
</evidence>
<dbReference type="InterPro" id="IPR000719">
    <property type="entry name" value="Prot_kinase_dom"/>
</dbReference>
<feature type="region of interest" description="Disordered" evidence="7">
    <location>
        <begin position="299"/>
        <end position="496"/>
    </location>
</feature>
<keyword evidence="8" id="KW-0812">Transmembrane</keyword>
<dbReference type="Proteomes" id="UP000622552">
    <property type="component" value="Unassembled WGS sequence"/>
</dbReference>
<proteinExistence type="predicted"/>
<evidence type="ECO:0000313" key="10">
    <source>
        <dbReference type="EMBL" id="MBG6140733.1"/>
    </source>
</evidence>
<keyword evidence="8" id="KW-0472">Membrane</keyword>
<dbReference type="EC" id="2.7.11.1" evidence="1"/>
<evidence type="ECO:0000313" key="11">
    <source>
        <dbReference type="Proteomes" id="UP000622552"/>
    </source>
</evidence>
<feature type="compositionally biased region" description="Gly residues" evidence="7">
    <location>
        <begin position="315"/>
        <end position="331"/>
    </location>
</feature>
<keyword evidence="11" id="KW-1185">Reference proteome</keyword>
<keyword evidence="4" id="KW-0547">Nucleotide-binding</keyword>
<evidence type="ECO:0000256" key="1">
    <source>
        <dbReference type="ARBA" id="ARBA00012513"/>
    </source>
</evidence>
<sequence>MSTPMIPALPGYSDLQLIANGSTALVFRATQARLNRMVAVKVLLIDDVMTTQATVEQELATTVALSSQPHIVSIIDTGTTADGNPYIVMEYCEGGSYAQILKQRGPLTVSEVLEVGMKIGEALHAAHQAGIVHRDVKPPNILRSQFGPALADFGIARAPDALAGTMTMGKLTPHHASPEAFMLGAQSGSSDLYSLASTMWNLLAGRPPFADPNASNDPMSFRDRVLNQPVPRVPRVDVPEWLHEELTRAMAKNPADRHSSAMAFAEALRRHSYGMDATFSSATNASSNAVANTAATTGFMQQPSPFAPPQTTGGPATGGPATGGPGVGAGGHPVQTGGHTEWPMWPGAGTGAGAPARRSWEPVPEWQQQNTTLAGGDPAAPPVAPHNDAAPETEGRRTAGPTGFTAAPLHPPISAPPVSGPPSGFRAPGHETQQPYASQPPFQPAPGHQQSFPAPFSPAPYSSAPVSGMPVSSQPVSSQPVSGPPGAYQPVSGPTGAYPPVPVSPIVYQRPAPDNSNRIIVGLSAAAVVLIVLIVGGIVALNSGGDPDTPGPQATGSVGVSAKGAPTNVTLKDSPDGSSVVITWVDNSGGKAPVTITSHRVGESTPALQPVLLEAGVTSHEFKGGLNTRFNHCFVVASLYPGANIAPAPEVCTKRVLPSGSAGASKTPGPTKT</sequence>
<dbReference type="GO" id="GO:0004674">
    <property type="term" value="F:protein serine/threonine kinase activity"/>
    <property type="evidence" value="ECO:0007669"/>
    <property type="project" value="UniProtKB-KW"/>
</dbReference>
<evidence type="ECO:0000256" key="2">
    <source>
        <dbReference type="ARBA" id="ARBA00022527"/>
    </source>
</evidence>
<dbReference type="AlphaFoldDB" id="A0A8J7GHE9"/>
<evidence type="ECO:0000256" key="3">
    <source>
        <dbReference type="ARBA" id="ARBA00022679"/>
    </source>
</evidence>
<keyword evidence="2" id="KW-0723">Serine/threonine-protein kinase</keyword>
<dbReference type="GO" id="GO:0005524">
    <property type="term" value="F:ATP binding"/>
    <property type="evidence" value="ECO:0007669"/>
    <property type="project" value="UniProtKB-KW"/>
</dbReference>
<dbReference type="PROSITE" id="PS50011">
    <property type="entry name" value="PROTEIN_KINASE_DOM"/>
    <property type="match status" value="1"/>
</dbReference>
<protein>
    <recommendedName>
        <fullName evidence="1">non-specific serine/threonine protein kinase</fullName>
        <ecNumber evidence="1">2.7.11.1</ecNumber>
    </recommendedName>
</protein>
<dbReference type="PANTHER" id="PTHR43289">
    <property type="entry name" value="MITOGEN-ACTIVATED PROTEIN KINASE KINASE KINASE 20-RELATED"/>
    <property type="match status" value="1"/>
</dbReference>
<feature type="transmembrane region" description="Helical" evidence="8">
    <location>
        <begin position="519"/>
        <end position="541"/>
    </location>
</feature>
<dbReference type="RefSeq" id="WP_197007252.1">
    <property type="nucleotide sequence ID" value="NZ_BONS01000019.1"/>
</dbReference>
<dbReference type="SUPFAM" id="SSF56112">
    <property type="entry name" value="Protein kinase-like (PK-like)"/>
    <property type="match status" value="1"/>
</dbReference>
<dbReference type="Pfam" id="PF00069">
    <property type="entry name" value="Pkinase"/>
    <property type="match status" value="1"/>
</dbReference>
<feature type="domain" description="Protein kinase" evidence="9">
    <location>
        <begin position="12"/>
        <end position="274"/>
    </location>
</feature>
<dbReference type="CDD" id="cd14014">
    <property type="entry name" value="STKc_PknB_like"/>
    <property type="match status" value="1"/>
</dbReference>
<dbReference type="Gene3D" id="1.10.510.10">
    <property type="entry name" value="Transferase(Phosphotransferase) domain 1"/>
    <property type="match status" value="1"/>
</dbReference>
<feature type="compositionally biased region" description="Low complexity" evidence="7">
    <location>
        <begin position="451"/>
        <end position="486"/>
    </location>
</feature>